<dbReference type="Pfam" id="PF13521">
    <property type="entry name" value="AAA_28"/>
    <property type="match status" value="1"/>
</dbReference>
<dbReference type="Gene3D" id="3.40.50.300">
    <property type="entry name" value="P-loop containing nucleotide triphosphate hydrolases"/>
    <property type="match status" value="1"/>
</dbReference>
<dbReference type="EMBL" id="WHNY01000060">
    <property type="protein sequence ID" value="NOU66302.1"/>
    <property type="molecule type" value="Genomic_DNA"/>
</dbReference>
<dbReference type="InterPro" id="IPR038727">
    <property type="entry name" value="NadR/Ttd14_AAA_dom"/>
</dbReference>
<evidence type="ECO:0000313" key="3">
    <source>
        <dbReference type="EMBL" id="NOU66302.1"/>
    </source>
</evidence>
<sequence length="348" mass="40184">MSQHRTGLTLGKFAPLHAGHQFMIETAIREMDEVIVVIYDCPETTDIPLRVRSNWIRTLYPQVHVIEAWDGSNEIGDTPEIKRMHEAYILQKLAGRKITHFYSSEFYGEHMSAALGAENRQVDPDRNTFPVSGTQVRGNPFDNRKFLSPVVYKDLIAKVVFLGAPSTGKSTLTAHMAKQMNTAWMVEYGREYWEKHQVDRRLSLAQLEEIAEGHLEREELLMKEARDVLFVDTNAITTYMFSHYYHGKATQRLTELATDAASRYDLVFVCDTDIPYADTWDRSGEVQRFVFQKQIIADLKMRQIPYILLQGTLEERAERVWKILRSYQKYQSLSECILKQIGHGAGKE</sequence>
<dbReference type="InterPro" id="IPR052735">
    <property type="entry name" value="NAD_biosynth-regulator"/>
</dbReference>
<dbReference type="SUPFAM" id="SSF52374">
    <property type="entry name" value="Nucleotidylyl transferase"/>
    <property type="match status" value="1"/>
</dbReference>
<comment type="caution">
    <text evidence="3">The sequence shown here is derived from an EMBL/GenBank/DDBJ whole genome shotgun (WGS) entry which is preliminary data.</text>
</comment>
<feature type="domain" description="NadR/Ttd14 AAA" evidence="2">
    <location>
        <begin position="158"/>
        <end position="316"/>
    </location>
</feature>
<accession>A0ABX1XD51</accession>
<evidence type="ECO:0000313" key="4">
    <source>
        <dbReference type="Proteomes" id="UP000653578"/>
    </source>
</evidence>
<evidence type="ECO:0000259" key="2">
    <source>
        <dbReference type="Pfam" id="PF13521"/>
    </source>
</evidence>
<proteinExistence type="predicted"/>
<dbReference type="InterPro" id="IPR004821">
    <property type="entry name" value="Cyt_trans-like"/>
</dbReference>
<dbReference type="PANTHER" id="PTHR37512">
    <property type="entry name" value="TRIFUNCTIONAL NAD BIOSYNTHESIS/REGULATOR PROTEIN NADR"/>
    <property type="match status" value="1"/>
</dbReference>
<reference evidence="3 4" key="1">
    <citation type="submission" date="2019-10" db="EMBL/GenBank/DDBJ databases">
        <title>Description of Paenibacillus humi sp. nov.</title>
        <authorList>
            <person name="Carlier A."/>
            <person name="Qi S."/>
        </authorList>
    </citation>
    <scope>NUCLEOTIDE SEQUENCE [LARGE SCALE GENOMIC DNA]</scope>
    <source>
        <strain evidence="3 4">LMG 31461</strain>
    </source>
</reference>
<feature type="domain" description="Cytidyltransferase-like" evidence="1">
    <location>
        <begin position="9"/>
        <end position="138"/>
    </location>
</feature>
<evidence type="ECO:0000259" key="1">
    <source>
        <dbReference type="Pfam" id="PF01467"/>
    </source>
</evidence>
<name>A0ABX1XD51_9BACL</name>
<dbReference type="Gene3D" id="3.40.50.620">
    <property type="entry name" value="HUPs"/>
    <property type="match status" value="1"/>
</dbReference>
<dbReference type="NCBIfam" id="TIGR00125">
    <property type="entry name" value="cyt_tran_rel"/>
    <property type="match status" value="1"/>
</dbReference>
<protein>
    <submittedName>
        <fullName evidence="3">AAA family ATPase</fullName>
    </submittedName>
</protein>
<dbReference type="InterPro" id="IPR027417">
    <property type="entry name" value="P-loop_NTPase"/>
</dbReference>
<dbReference type="RefSeq" id="WP_171632632.1">
    <property type="nucleotide sequence ID" value="NZ_WHNY01000060.1"/>
</dbReference>
<dbReference type="Pfam" id="PF01467">
    <property type="entry name" value="CTP_transf_like"/>
    <property type="match status" value="1"/>
</dbReference>
<dbReference type="SUPFAM" id="SSF52540">
    <property type="entry name" value="P-loop containing nucleoside triphosphate hydrolases"/>
    <property type="match status" value="1"/>
</dbReference>
<gene>
    <name evidence="3" type="ORF">GC096_19890</name>
</gene>
<keyword evidence="4" id="KW-1185">Reference proteome</keyword>
<dbReference type="PANTHER" id="PTHR37512:SF1">
    <property type="entry name" value="NADR_TTD14 AAA DOMAIN-CONTAINING PROTEIN"/>
    <property type="match status" value="1"/>
</dbReference>
<dbReference type="InterPro" id="IPR014729">
    <property type="entry name" value="Rossmann-like_a/b/a_fold"/>
</dbReference>
<dbReference type="Proteomes" id="UP000653578">
    <property type="component" value="Unassembled WGS sequence"/>
</dbReference>
<organism evidence="3 4">
    <name type="scientific">Paenibacillus plantarum</name>
    <dbReference type="NCBI Taxonomy" id="2654975"/>
    <lineage>
        <taxon>Bacteria</taxon>
        <taxon>Bacillati</taxon>
        <taxon>Bacillota</taxon>
        <taxon>Bacilli</taxon>
        <taxon>Bacillales</taxon>
        <taxon>Paenibacillaceae</taxon>
        <taxon>Paenibacillus</taxon>
    </lineage>
</organism>